<keyword evidence="2" id="KW-1185">Reference proteome</keyword>
<evidence type="ECO:0000313" key="1">
    <source>
        <dbReference type="EMBL" id="RNA02980.1"/>
    </source>
</evidence>
<sequence>PQTKRHSQFRKRECLNFSASKVTAIQRGSAVKHSAKILYWMMVKPAAPSYDKTRTKTRRSMYP</sequence>
<dbReference type="Proteomes" id="UP000276133">
    <property type="component" value="Unassembled WGS sequence"/>
</dbReference>
<organism evidence="1 2">
    <name type="scientific">Brachionus plicatilis</name>
    <name type="common">Marine rotifer</name>
    <name type="synonym">Brachionus muelleri</name>
    <dbReference type="NCBI Taxonomy" id="10195"/>
    <lineage>
        <taxon>Eukaryota</taxon>
        <taxon>Metazoa</taxon>
        <taxon>Spiralia</taxon>
        <taxon>Gnathifera</taxon>
        <taxon>Rotifera</taxon>
        <taxon>Eurotatoria</taxon>
        <taxon>Monogononta</taxon>
        <taxon>Pseudotrocha</taxon>
        <taxon>Ploima</taxon>
        <taxon>Brachionidae</taxon>
        <taxon>Brachionus</taxon>
    </lineage>
</organism>
<feature type="non-terminal residue" evidence="1">
    <location>
        <position position="1"/>
    </location>
</feature>
<evidence type="ECO:0000313" key="2">
    <source>
        <dbReference type="Proteomes" id="UP000276133"/>
    </source>
</evidence>
<dbReference type="AlphaFoldDB" id="A0A3M7PV79"/>
<gene>
    <name evidence="1" type="ORF">BpHYR1_006590</name>
</gene>
<protein>
    <submittedName>
        <fullName evidence="1">Uncharacterized protein</fullName>
    </submittedName>
</protein>
<reference evidence="1 2" key="1">
    <citation type="journal article" date="2018" name="Sci. Rep.">
        <title>Genomic signatures of local adaptation to the degree of environmental predictability in rotifers.</title>
        <authorList>
            <person name="Franch-Gras L."/>
            <person name="Hahn C."/>
            <person name="Garcia-Roger E.M."/>
            <person name="Carmona M.J."/>
            <person name="Serra M."/>
            <person name="Gomez A."/>
        </authorList>
    </citation>
    <scope>NUCLEOTIDE SEQUENCE [LARGE SCALE GENOMIC DNA]</scope>
    <source>
        <strain evidence="1">HYR1</strain>
    </source>
</reference>
<comment type="caution">
    <text evidence="1">The sequence shown here is derived from an EMBL/GenBank/DDBJ whole genome shotgun (WGS) entry which is preliminary data.</text>
</comment>
<dbReference type="EMBL" id="REGN01008688">
    <property type="protein sequence ID" value="RNA02980.1"/>
    <property type="molecule type" value="Genomic_DNA"/>
</dbReference>
<accession>A0A3M7PV79</accession>
<proteinExistence type="predicted"/>
<name>A0A3M7PV79_BRAPC</name>